<evidence type="ECO:0008006" key="6">
    <source>
        <dbReference type="Google" id="ProtNLM"/>
    </source>
</evidence>
<feature type="domain" description="Orc1-like AAA ATPase" evidence="2">
    <location>
        <begin position="610"/>
        <end position="803"/>
    </location>
</feature>
<dbReference type="SUPFAM" id="SSF48452">
    <property type="entry name" value="TPR-like"/>
    <property type="match status" value="1"/>
</dbReference>
<feature type="region of interest" description="Disordered" evidence="1">
    <location>
        <begin position="216"/>
        <end position="239"/>
    </location>
</feature>
<dbReference type="SUPFAM" id="SSF52540">
    <property type="entry name" value="P-loop containing nucleoside triphosphate hydrolases"/>
    <property type="match status" value="1"/>
</dbReference>
<reference evidence="4 5" key="1">
    <citation type="submission" date="2024-10" db="EMBL/GenBank/DDBJ databases">
        <title>Updated reference genomes for cyclostephanoid diatoms.</title>
        <authorList>
            <person name="Roberts W.R."/>
            <person name="Alverson A.J."/>
        </authorList>
    </citation>
    <scope>NUCLEOTIDE SEQUENCE [LARGE SCALE GENOMIC DNA]</scope>
    <source>
        <strain evidence="4 5">AJA276-08</strain>
    </source>
</reference>
<comment type="caution">
    <text evidence="4">The sequence shown here is derived from an EMBL/GenBank/DDBJ whole genome shotgun (WGS) entry which is preliminary data.</text>
</comment>
<dbReference type="Proteomes" id="UP001530315">
    <property type="component" value="Unassembled WGS sequence"/>
</dbReference>
<sequence>MTAPNRNDVLFGRGFAIAIHPGNQHLRDVVRARKPAFDVAKKKDKRMIARLIVEEIQNLDPPGRFLIEDPNQPVSKDDENATGGIICTAWVIVDAEKAIDKVMHRLREREKVAAPDQDPKVPSQKREIEKSLVVDGGLLLKNPLQIFHAGCVMGNYRDNEVLPQQQRELPLSSDGRTGFSQSVQQITDGDFRSSGIGPARNIFDQQHASYGHEMEDIGHMGKEPGNQNHPSHQPGVGLISSGQINLQQINNRHFGCSMLPDIRLRIDNLQEVNAQRVEATRQVPEYDNDVRNIIDHVEEQLLSGVDDIDKNLASVFPGHDDNFGYFANEDNNVNSITLQLHNELPLRGWIERKVATIFAPAEYSRLALSVALKLTECLIETDSDEVWARCGAGIPIPLTSIAVENVFLTTRETAAAVSGCEGEGGDAMVQETIEFVRIKHIAEGCSDTGGVMNRLFRLGVILYELFSGGDEVLTQLNERVEASPHHLDVFKLSIDSSDLNDDNDEFNCRNQNNNDIHQRPRKKYQRQKSTTTNMCESCVAKLDSLGVPYSLRSLIKSLLDCGQGDYCGDDAYRSFVEVKLDLELMLNEPTRFLDNIELTDRIPSLVICDKLYGREHEIERVESSYEQLKNGTCSGIIIMGQPGVGKTMLAMHIRELTIRAGGYFLGAKFDQNNHVDPLSMIGLLFNSLCDLFARDATPSELNSVGEALGIRLGSQAFWLTALLPSLSKLLLTTGNGPSGSACVDYALSTRFLLIELLHVISAHSMRPISIFFDDVQYAAGDSTTLTFLGSLIASIEGGKSIFFICCCRDNQVNDTCSLDTWLSAIAGYSLTTIKLGNLTFDGVNGLLSDTLCLTPRITRPLASVFMNMTRGNCLFLRQLLESLKHQGFIYFNLSNPSWAWDLDKIMDLDLTNDVVLLIKEEMQRLPAELQLGLRIASCLGSCVKYSVLDILSRDTGVNLLDSLRLVSEKGFMKHDSGISSFSFLHDKIQQAANEMMLEQERLQLHMQLGVAICSHTLENEQDDELFFMSVNQINCGGKGALSDPSQTAMVAALNLKAGKLAITYSNFNAALKLFEHGISFLDSDHWHNLYPLSIDLFDSAAEAACIVNDGKAVTLYADQIFKHARCLNDTLNCLYSSTKVLRQANLLNESMQSTIYIIEQCGEEMPRAIDEKLMKDVHIMNATLKEMTDDSILSMGQTMDQRTIFLMKLYAELAALLHFINPSLLGAVSFRLADLTLKNGLTSFSPLAYVHFGSVLINLGDEYIMDGCRLASMYNFIITVRLGMKLMERKDSSIYKSSAIFFSNNVALWATVPLQAVADAHRQGHRIGERSGDYLYSKLNNGMAIIVNYFAGEDLLTLRKEIRDLILKMRGPSDKSFIGWGNVSLIHMQLVVLQDGEERLNEERLDDIPGQRAAVGKPDATVLLLDKILSVQRLFFFRLFDNITFDVTNISEEISEKKHYLRPPLLLGIFFEGLVAFQCARREDNDSRKEKWAHRGESALKRMRCFSDHSLWNWENKSLLLLAEKMYTEGNFDRAASCYDRALQSAIDHKFVHEEAIACELAGDFYYERNFHQKSLEFFKHSIKCYTKWGAFAVARRLESSLGIKLGSNIAQLVPNNDCLEAICSSNCGPLKK</sequence>
<evidence type="ECO:0000259" key="3">
    <source>
        <dbReference type="Pfam" id="PF20710"/>
    </source>
</evidence>
<dbReference type="PANTHER" id="PTHR43642:SF1">
    <property type="entry name" value="HYBRID SIGNAL TRANSDUCTION HISTIDINE KINASE G"/>
    <property type="match status" value="1"/>
</dbReference>
<dbReference type="InterPro" id="IPR011990">
    <property type="entry name" value="TPR-like_helical_dom_sf"/>
</dbReference>
<dbReference type="InterPro" id="IPR041664">
    <property type="entry name" value="AAA_16"/>
</dbReference>
<dbReference type="InterPro" id="IPR053159">
    <property type="entry name" value="Hybrid_Histidine_Kinase"/>
</dbReference>
<dbReference type="InterPro" id="IPR049227">
    <property type="entry name" value="DUF6824"/>
</dbReference>
<gene>
    <name evidence="4" type="ORF">ACHAW5_007471</name>
</gene>
<evidence type="ECO:0000256" key="1">
    <source>
        <dbReference type="SAM" id="MobiDB-lite"/>
    </source>
</evidence>
<dbReference type="EMBL" id="JALLAZ020000891">
    <property type="protein sequence ID" value="KAL3785408.1"/>
    <property type="molecule type" value="Genomic_DNA"/>
</dbReference>
<dbReference type="Pfam" id="PF13191">
    <property type="entry name" value="AAA_16"/>
    <property type="match status" value="1"/>
</dbReference>
<accession>A0ABD3PB81</accession>
<protein>
    <recommendedName>
        <fullName evidence="6">Orc1-like AAA ATPase domain-containing protein</fullName>
    </recommendedName>
</protein>
<organism evidence="4 5">
    <name type="scientific">Stephanodiscus triporus</name>
    <dbReference type="NCBI Taxonomy" id="2934178"/>
    <lineage>
        <taxon>Eukaryota</taxon>
        <taxon>Sar</taxon>
        <taxon>Stramenopiles</taxon>
        <taxon>Ochrophyta</taxon>
        <taxon>Bacillariophyta</taxon>
        <taxon>Coscinodiscophyceae</taxon>
        <taxon>Thalassiosirophycidae</taxon>
        <taxon>Stephanodiscales</taxon>
        <taxon>Stephanodiscaceae</taxon>
        <taxon>Stephanodiscus</taxon>
    </lineage>
</organism>
<dbReference type="InterPro" id="IPR027417">
    <property type="entry name" value="P-loop_NTPase"/>
</dbReference>
<dbReference type="PANTHER" id="PTHR43642">
    <property type="entry name" value="HYBRID SIGNAL TRANSDUCTION HISTIDINE KINASE G"/>
    <property type="match status" value="1"/>
</dbReference>
<evidence type="ECO:0000313" key="5">
    <source>
        <dbReference type="Proteomes" id="UP001530315"/>
    </source>
</evidence>
<keyword evidence="5" id="KW-1185">Reference proteome</keyword>
<name>A0ABD3PB81_9STRA</name>
<evidence type="ECO:0000259" key="2">
    <source>
        <dbReference type="Pfam" id="PF13191"/>
    </source>
</evidence>
<feature type="domain" description="DUF6824" evidence="3">
    <location>
        <begin position="8"/>
        <end position="108"/>
    </location>
</feature>
<proteinExistence type="predicted"/>
<evidence type="ECO:0000313" key="4">
    <source>
        <dbReference type="EMBL" id="KAL3785408.1"/>
    </source>
</evidence>
<dbReference type="Gene3D" id="3.40.50.300">
    <property type="entry name" value="P-loop containing nucleotide triphosphate hydrolases"/>
    <property type="match status" value="1"/>
</dbReference>
<dbReference type="Gene3D" id="1.25.40.10">
    <property type="entry name" value="Tetratricopeptide repeat domain"/>
    <property type="match status" value="1"/>
</dbReference>
<dbReference type="Pfam" id="PF20710">
    <property type="entry name" value="DUF6824"/>
    <property type="match status" value="1"/>
</dbReference>